<dbReference type="EMBL" id="JAGGMQ010000001">
    <property type="protein sequence ID" value="MBP2170723.1"/>
    <property type="molecule type" value="Genomic_DNA"/>
</dbReference>
<keyword evidence="1" id="KW-0472">Membrane</keyword>
<feature type="transmembrane region" description="Helical" evidence="1">
    <location>
        <begin position="28"/>
        <end position="51"/>
    </location>
</feature>
<keyword evidence="3" id="KW-1185">Reference proteome</keyword>
<feature type="transmembrane region" description="Helical" evidence="1">
    <location>
        <begin position="201"/>
        <end position="220"/>
    </location>
</feature>
<name>A0ABS4PDK4_9GAMM</name>
<protein>
    <submittedName>
        <fullName evidence="2">Uncharacterized protein</fullName>
    </submittedName>
</protein>
<reference evidence="2 3" key="1">
    <citation type="submission" date="2021-03" db="EMBL/GenBank/DDBJ databases">
        <authorList>
            <person name="D'Agostino P."/>
            <person name="Huntemann M."/>
            <person name="Clum A."/>
            <person name="Spunde A."/>
            <person name="Palaniappan K."/>
            <person name="Ritter S."/>
            <person name="Mikhailova N."/>
            <person name="Chen I.-M."/>
            <person name="Stamatis D."/>
            <person name="Reddy T."/>
            <person name="O'Malley R."/>
            <person name="Daum C."/>
            <person name="Shapiro N."/>
            <person name="Ivanova N."/>
            <person name="Kyrpides N."/>
            <person name="Woyke T."/>
        </authorList>
    </citation>
    <scope>NUCLEOTIDE SEQUENCE [LARGE SCALE GENOMIC DNA]</scope>
    <source>
        <strain evidence="2 3">WS4403</strain>
    </source>
</reference>
<dbReference type="Proteomes" id="UP001195624">
    <property type="component" value="Unassembled WGS sequence"/>
</dbReference>
<proteinExistence type="predicted"/>
<accession>A0ABS4PDK4</accession>
<comment type="caution">
    <text evidence="2">The sequence shown here is derived from an EMBL/GenBank/DDBJ whole genome shotgun (WGS) entry which is preliminary data.</text>
</comment>
<keyword evidence="1" id="KW-0812">Transmembrane</keyword>
<evidence type="ECO:0000313" key="3">
    <source>
        <dbReference type="Proteomes" id="UP001195624"/>
    </source>
</evidence>
<gene>
    <name evidence="2" type="ORF">J2125_003915</name>
</gene>
<evidence type="ECO:0000256" key="1">
    <source>
        <dbReference type="SAM" id="Phobius"/>
    </source>
</evidence>
<evidence type="ECO:0000313" key="2">
    <source>
        <dbReference type="EMBL" id="MBP2170723.1"/>
    </source>
</evidence>
<reference evidence="3" key="2">
    <citation type="submission" date="2023-07" db="EMBL/GenBank/DDBJ databases">
        <title>Genome mining of underrepresented organisms for secondary metabolites.</title>
        <authorList>
            <person name="D'Agostino P.M."/>
        </authorList>
    </citation>
    <scope>NUCLEOTIDE SEQUENCE [LARGE SCALE GENOMIC DNA]</scope>
    <source>
        <strain evidence="3">WS4403</strain>
    </source>
</reference>
<feature type="transmembrane region" description="Helical" evidence="1">
    <location>
        <begin position="135"/>
        <end position="155"/>
    </location>
</feature>
<keyword evidence="1" id="KW-1133">Transmembrane helix</keyword>
<sequence length="224" mass="25325">MVEQQPVASQPAKPRGPFGIFLSWVSRVLTMLIAALLLRMVIELLGLVFLWPQQGSAHSCEVFRNEWRWLAEDIRIRPVIYSIELKVTQGLTLGIHYITLIMERLLPYPLYAALNSVSETLICSINSVVIRVLRLYLALPLFLLCVVVGFVEGLVQRDLRRLGAGYESGFIHHRIRYSFSTVSFTCGLIYLVSPWNVTNGWLLLMAIASGISISLIIGSFKKYI</sequence>
<dbReference type="Pfam" id="PF14348">
    <property type="entry name" value="DtrJ-like"/>
    <property type="match status" value="1"/>
</dbReference>
<dbReference type="InterPro" id="IPR022266">
    <property type="entry name" value="DtrJ-like"/>
</dbReference>
<organism evidence="2 3">
    <name type="scientific">Winslowiella toletana</name>
    <dbReference type="NCBI Taxonomy" id="92490"/>
    <lineage>
        <taxon>Bacteria</taxon>
        <taxon>Pseudomonadati</taxon>
        <taxon>Pseudomonadota</taxon>
        <taxon>Gammaproteobacteria</taxon>
        <taxon>Enterobacterales</taxon>
        <taxon>Erwiniaceae</taxon>
        <taxon>Winslowiella</taxon>
    </lineage>
</organism>
<feature type="transmembrane region" description="Helical" evidence="1">
    <location>
        <begin position="175"/>
        <end position="195"/>
    </location>
</feature>
<dbReference type="RefSeq" id="WP_026111900.1">
    <property type="nucleotide sequence ID" value="NZ_JAGGMQ010000001.1"/>
</dbReference>